<evidence type="ECO:0000256" key="1">
    <source>
        <dbReference type="SAM" id="Coils"/>
    </source>
</evidence>
<proteinExistence type="predicted"/>
<organism evidence="2 3">
    <name type="scientific">Tanacetum coccineum</name>
    <dbReference type="NCBI Taxonomy" id="301880"/>
    <lineage>
        <taxon>Eukaryota</taxon>
        <taxon>Viridiplantae</taxon>
        <taxon>Streptophyta</taxon>
        <taxon>Embryophyta</taxon>
        <taxon>Tracheophyta</taxon>
        <taxon>Spermatophyta</taxon>
        <taxon>Magnoliopsida</taxon>
        <taxon>eudicotyledons</taxon>
        <taxon>Gunneridae</taxon>
        <taxon>Pentapetalae</taxon>
        <taxon>asterids</taxon>
        <taxon>campanulids</taxon>
        <taxon>Asterales</taxon>
        <taxon>Asteraceae</taxon>
        <taxon>Asteroideae</taxon>
        <taxon>Anthemideae</taxon>
        <taxon>Anthemidinae</taxon>
        <taxon>Tanacetum</taxon>
    </lineage>
</organism>
<feature type="coiled-coil region" evidence="1">
    <location>
        <begin position="89"/>
        <end position="190"/>
    </location>
</feature>
<evidence type="ECO:0000313" key="3">
    <source>
        <dbReference type="Proteomes" id="UP001151760"/>
    </source>
</evidence>
<reference evidence="2" key="1">
    <citation type="journal article" date="2022" name="Int. J. Mol. Sci.">
        <title>Draft Genome of Tanacetum Coccineum: Genomic Comparison of Closely Related Tanacetum-Family Plants.</title>
        <authorList>
            <person name="Yamashiro T."/>
            <person name="Shiraishi A."/>
            <person name="Nakayama K."/>
            <person name="Satake H."/>
        </authorList>
    </citation>
    <scope>NUCLEOTIDE SEQUENCE</scope>
</reference>
<reference evidence="2" key="2">
    <citation type="submission" date="2022-01" db="EMBL/GenBank/DDBJ databases">
        <authorList>
            <person name="Yamashiro T."/>
            <person name="Shiraishi A."/>
            <person name="Satake H."/>
            <person name="Nakayama K."/>
        </authorList>
    </citation>
    <scope>NUCLEOTIDE SEQUENCE</scope>
</reference>
<keyword evidence="1" id="KW-0175">Coiled coil</keyword>
<dbReference type="Proteomes" id="UP001151760">
    <property type="component" value="Unassembled WGS sequence"/>
</dbReference>
<sequence>MATTDNESRPTRNSATFMANLMQTGPSIGQGTSNDIDFHSEVQTYDNHFFDNMHLQCSTDVTSIIPSGISVITILDDLRSQLAGHIKTNEEQSFANDSLKAELERYKTQICNNSGSPELNVFFEINKLKDHLQGKDELIRKLKAQIGNIKEVIAESNLSTLEFQALETKNTQLKEELTAVRIKNASLRDENVSIKKRYQYLYRSKAESNSNVSSRATVPEKPKVLAHGLYAMMPKYIPPQKRNNREANTHLPRKETVSLVKQTNVYVNLSIGIKPVTEASKSKSKCEMKTHRNLPARSENMKRVENPLRSLNKRNRVDSSLRVKRTRCNSKSVSVCNICNECLVFGNHNKCGVKNLNYVNAKKSKVNNDATMKQVWKATSKIFASVGSKWRPTGRKFTLGDTCPLTRITKPEVVHLEKSGSVSTSEPANNVIVTPRFSKKPLTSYKHKDSKLKDTSIGSPPVLTDNAVFEVFCLAVLIDTKPDFISTALGTMFFLAPEYSIFTTGLLTNSSKPVKDKSGVEGMKFPM</sequence>
<keyword evidence="3" id="KW-1185">Reference proteome</keyword>
<accession>A0ABQ5F734</accession>
<gene>
    <name evidence="2" type="ORF">Tco_1002658</name>
</gene>
<evidence type="ECO:0000313" key="2">
    <source>
        <dbReference type="EMBL" id="GJT59125.1"/>
    </source>
</evidence>
<name>A0ABQ5F734_9ASTR</name>
<dbReference type="EMBL" id="BQNB010017081">
    <property type="protein sequence ID" value="GJT59125.1"/>
    <property type="molecule type" value="Genomic_DNA"/>
</dbReference>
<comment type="caution">
    <text evidence="2">The sequence shown here is derived from an EMBL/GenBank/DDBJ whole genome shotgun (WGS) entry which is preliminary data.</text>
</comment>
<protein>
    <submittedName>
        <fullName evidence="2">Uncharacterized protein</fullName>
    </submittedName>
</protein>